<dbReference type="GeneID" id="19167648"/>
<feature type="domain" description="RDRP core" evidence="10">
    <location>
        <begin position="451"/>
        <end position="1028"/>
    </location>
</feature>
<protein>
    <recommendedName>
        <fullName evidence="8">RNA-dependent RNA polymerase</fullName>
        <ecNumber evidence="8">2.7.7.48</ecNumber>
    </recommendedName>
</protein>
<dbReference type="GO" id="GO:0003968">
    <property type="term" value="F:RNA-directed RNA polymerase activity"/>
    <property type="evidence" value="ECO:0007669"/>
    <property type="project" value="UniProtKB-KW"/>
</dbReference>
<feature type="domain" description="RDRP C-terminal head" evidence="11">
    <location>
        <begin position="1052"/>
        <end position="1202"/>
    </location>
</feature>
<evidence type="ECO:0000256" key="6">
    <source>
        <dbReference type="ARBA" id="ARBA00023158"/>
    </source>
</evidence>
<dbReference type="GO" id="GO:0031380">
    <property type="term" value="C:nuclear RNA-directed RNA polymerase complex"/>
    <property type="evidence" value="ECO:0007669"/>
    <property type="project" value="TreeGrafter"/>
</dbReference>
<gene>
    <name evidence="12" type="ORF">A1O3_03522</name>
</gene>
<dbReference type="InterPro" id="IPR057596">
    <property type="entry name" value="RDRP_core"/>
</dbReference>
<dbReference type="EC" id="2.7.7.48" evidence="8"/>
<dbReference type="RefSeq" id="XP_007731848.1">
    <property type="nucleotide sequence ID" value="XM_007733658.1"/>
</dbReference>
<proteinExistence type="inferred from homology"/>
<keyword evidence="3 8" id="KW-0808">Transferase</keyword>
<comment type="caution">
    <text evidence="12">The sequence shown here is derived from an EMBL/GenBank/DDBJ whole genome shotgun (WGS) entry which is preliminary data.</text>
</comment>
<keyword evidence="13" id="KW-1185">Reference proteome</keyword>
<evidence type="ECO:0000256" key="9">
    <source>
        <dbReference type="SAM" id="MobiDB-lite"/>
    </source>
</evidence>
<dbReference type="CDD" id="cd00590">
    <property type="entry name" value="RRM_SF"/>
    <property type="match status" value="1"/>
</dbReference>
<dbReference type="SUPFAM" id="SSF54928">
    <property type="entry name" value="RNA-binding domain, RBD"/>
    <property type="match status" value="1"/>
</dbReference>
<dbReference type="Pfam" id="PF05183">
    <property type="entry name" value="RdRP"/>
    <property type="match status" value="1"/>
</dbReference>
<feature type="region of interest" description="Disordered" evidence="9">
    <location>
        <begin position="1341"/>
        <end position="1360"/>
    </location>
</feature>
<dbReference type="GO" id="GO:0030422">
    <property type="term" value="P:siRNA processing"/>
    <property type="evidence" value="ECO:0007669"/>
    <property type="project" value="TreeGrafter"/>
</dbReference>
<evidence type="ECO:0000313" key="12">
    <source>
        <dbReference type="EMBL" id="EXJ86569.1"/>
    </source>
</evidence>
<evidence type="ECO:0000313" key="13">
    <source>
        <dbReference type="Proteomes" id="UP000019478"/>
    </source>
</evidence>
<accession>W9YWB0</accession>
<feature type="region of interest" description="Disordered" evidence="9">
    <location>
        <begin position="1152"/>
        <end position="1175"/>
    </location>
</feature>
<dbReference type="OrthoDB" id="6513042at2759"/>
<keyword evidence="2 8" id="KW-0696">RNA-directed RNA polymerase</keyword>
<dbReference type="Pfam" id="PF26253">
    <property type="entry name" value="RdRP_head"/>
    <property type="match status" value="1"/>
</dbReference>
<name>W9YWB0_9EURO</name>
<evidence type="ECO:0000256" key="4">
    <source>
        <dbReference type="ARBA" id="ARBA00022695"/>
    </source>
</evidence>
<dbReference type="InterPro" id="IPR007855">
    <property type="entry name" value="RDRP"/>
</dbReference>
<dbReference type="PANTHER" id="PTHR23079:SF55">
    <property type="entry name" value="RNA-DIRECTED RNA POLYMERASE"/>
    <property type="match status" value="1"/>
</dbReference>
<keyword evidence="5 8" id="KW-0694">RNA-binding</keyword>
<dbReference type="PANTHER" id="PTHR23079">
    <property type="entry name" value="RNA-DEPENDENT RNA POLYMERASE"/>
    <property type="match status" value="1"/>
</dbReference>
<dbReference type="STRING" id="1182542.W9YWB0"/>
<dbReference type="GO" id="GO:0003723">
    <property type="term" value="F:RNA binding"/>
    <property type="evidence" value="ECO:0007669"/>
    <property type="project" value="UniProtKB-KW"/>
</dbReference>
<sequence length="1427" mass="161527">MDIPRAAVSRSGTRPVPQPQARAPSRGEEWRTWPSVRAFIPNLPPGTTTYDIHKNLHRFGKVDFIRIEETRQGAFARRANVVFKPPPRRRPPWDSTYYRNGIDFLLREAHGDRTRTHRVTVLLANNQNSARFVESPVSKGIRYSPEMTMLGESIDFGYLERPNLMVVKATRRDPEAVKLFLNLDRLEIEVHFPVVMKSKGKSTARDYRFYVALDDQFAMCEIPGSPTSLVFHLKNPPWYSRQLKEAMQMSHDPKSHKWTADDTWSRQTDIVDDKETYSLIDSSPVSLRKLHNSIDIARWTTFRVTVNPTAPVREFVKAFEDFNVPVTRNPSFQVVRGPPEEAPLWSLLDGSNNQSSLTEQLSAIYLPFELRYQLEVCISQGWLNEYTIDKAFLQRLTSLPLQRAKQMLIHVDSYQQRVYDPMAIFTDLRYSKPVRTRALPANCNEIYHATVTATGILFHTPSVELTNRIIRKYQRYNDRFLRVRFEDDSYRGRTRLYPATNGRMKLIFERVRRTFNQGIVMGDRHYEFLAWGNSQLREHGAYFFATTHNPHISADTIRKSMGVFDREKVVAKRAARKGQCFSTTKAVSVVNKRSFNKDPVPDILNGGYNFTDGVGKISALTAQLVYSGLKLKGPVPSAFQFRLGGCKGVLVIDPTLSAIDIKIRPSQYKFECESDELEIIRVSEFWQPFLNRQLILVLSDLGVPDQVFLRKQEDCIEALDRAMVDDTAALRALRENVDPNLATLGIAAMIEDGFRQTNEIFATSLLRLYRAWTLKYLKEKAKIPVPQGAFVLGVVDETRTLRGYKVDLKPPKDATREEKEACLPQIFIQYTDQHTGQRRVLEGVCIIARNPSLHRGDIRVVKAVDVDKLHHLCDVVVMPSTGDRDLPSMCSGGDLDGDDYVVIWDPDLIPSEWHAEPFSYDAPDPVTKEQITTGDIVNFFCDYMQNDFLGRIAHAHLAAADFLDDGIRSQPCLELVNLHSKAVDYPKTGVPSEMPRELERNKWPHFMEKKRSPQYRSYKILGQLYDAVERVAFEPNWEGQFDQRILIHPPPKGEVMDVVRKLKKSYDEGMRRIMAQHQINTEFEVWSTFVLHHSKAARDFKFHEEIGQHARTLKEQYYEVLVEEAGGREFENLMPVAVAAYHITYDEVGQAQENMSGSSEADELLSDYGGSHHSADSHSHPVKMPFISFPWVLQDVLGKIARNTVLGHGQTGPRSIGGDMKSNLPQQSLIDDLDDALDMYDRSHINGSFMYLGEHLPDPYMPVTTSLDDGDAKQDDLLLADETKEKAATTFTAGEPTTQQHSPLSALLPLRPIKAAAVKVCDGPSASEKSSVISSGINSLFSSTESSSATPDHVYPPVPVLSRSKDMSSISAASGSLAPSHSPAAERLGAADVSNQAGIANLEFDDPAYHVEGDLLDNDDDDDDYTY</sequence>
<dbReference type="HOGENOM" id="CLU_001366_0_1_1"/>
<feature type="region of interest" description="Disordered" evidence="9">
    <location>
        <begin position="1"/>
        <end position="28"/>
    </location>
</feature>
<organism evidence="12 13">
    <name type="scientific">Capronia epimyces CBS 606.96</name>
    <dbReference type="NCBI Taxonomy" id="1182542"/>
    <lineage>
        <taxon>Eukaryota</taxon>
        <taxon>Fungi</taxon>
        <taxon>Dikarya</taxon>
        <taxon>Ascomycota</taxon>
        <taxon>Pezizomycotina</taxon>
        <taxon>Eurotiomycetes</taxon>
        <taxon>Chaetothyriomycetidae</taxon>
        <taxon>Chaetothyriales</taxon>
        <taxon>Herpotrichiellaceae</taxon>
        <taxon>Capronia</taxon>
    </lineage>
</organism>
<dbReference type="InterPro" id="IPR035979">
    <property type="entry name" value="RBD_domain_sf"/>
</dbReference>
<evidence type="ECO:0000259" key="10">
    <source>
        <dbReference type="Pfam" id="PF05183"/>
    </source>
</evidence>
<evidence type="ECO:0000256" key="7">
    <source>
        <dbReference type="ARBA" id="ARBA00048744"/>
    </source>
</evidence>
<comment type="similarity">
    <text evidence="1 8">Belongs to the RdRP family.</text>
</comment>
<dbReference type="EMBL" id="AMGY01000003">
    <property type="protein sequence ID" value="EXJ86569.1"/>
    <property type="molecule type" value="Genomic_DNA"/>
</dbReference>
<evidence type="ECO:0000256" key="3">
    <source>
        <dbReference type="ARBA" id="ARBA00022679"/>
    </source>
</evidence>
<evidence type="ECO:0000259" key="11">
    <source>
        <dbReference type="Pfam" id="PF26253"/>
    </source>
</evidence>
<evidence type="ECO:0000256" key="1">
    <source>
        <dbReference type="ARBA" id="ARBA00005762"/>
    </source>
</evidence>
<dbReference type="InterPro" id="IPR058752">
    <property type="entry name" value="RDRP_C_head"/>
</dbReference>
<dbReference type="eggNOG" id="KOG0988">
    <property type="taxonomic scope" value="Eukaryota"/>
</dbReference>
<keyword evidence="4 8" id="KW-0548">Nucleotidyltransferase</keyword>
<keyword evidence="6" id="KW-0943">RNA-mediated gene silencing</keyword>
<evidence type="ECO:0000256" key="5">
    <source>
        <dbReference type="ARBA" id="ARBA00022884"/>
    </source>
</evidence>
<dbReference type="Proteomes" id="UP000019478">
    <property type="component" value="Unassembled WGS sequence"/>
</dbReference>
<reference evidence="12 13" key="1">
    <citation type="submission" date="2013-03" db="EMBL/GenBank/DDBJ databases">
        <title>The Genome Sequence of Capronia epimyces CBS 606.96.</title>
        <authorList>
            <consortium name="The Broad Institute Genomics Platform"/>
            <person name="Cuomo C."/>
            <person name="de Hoog S."/>
            <person name="Gorbushina A."/>
            <person name="Walker B."/>
            <person name="Young S.K."/>
            <person name="Zeng Q."/>
            <person name="Gargeya S."/>
            <person name="Fitzgerald M."/>
            <person name="Haas B."/>
            <person name="Abouelleil A."/>
            <person name="Allen A.W."/>
            <person name="Alvarado L."/>
            <person name="Arachchi H.M."/>
            <person name="Berlin A.M."/>
            <person name="Chapman S.B."/>
            <person name="Gainer-Dewar J."/>
            <person name="Goldberg J."/>
            <person name="Griggs A."/>
            <person name="Gujja S."/>
            <person name="Hansen M."/>
            <person name="Howarth C."/>
            <person name="Imamovic A."/>
            <person name="Ireland A."/>
            <person name="Larimer J."/>
            <person name="McCowan C."/>
            <person name="Murphy C."/>
            <person name="Pearson M."/>
            <person name="Poon T.W."/>
            <person name="Priest M."/>
            <person name="Roberts A."/>
            <person name="Saif S."/>
            <person name="Shea T."/>
            <person name="Sisk P."/>
            <person name="Sykes S."/>
            <person name="Wortman J."/>
            <person name="Nusbaum C."/>
            <person name="Birren B."/>
        </authorList>
    </citation>
    <scope>NUCLEOTIDE SEQUENCE [LARGE SCALE GENOMIC DNA]</scope>
    <source>
        <strain evidence="12 13">CBS 606.96</strain>
    </source>
</reference>
<comment type="catalytic activity">
    <reaction evidence="7 8">
        <text>RNA(n) + a ribonucleoside 5'-triphosphate = RNA(n+1) + diphosphate</text>
        <dbReference type="Rhea" id="RHEA:21248"/>
        <dbReference type="Rhea" id="RHEA-COMP:14527"/>
        <dbReference type="Rhea" id="RHEA-COMP:17342"/>
        <dbReference type="ChEBI" id="CHEBI:33019"/>
        <dbReference type="ChEBI" id="CHEBI:61557"/>
        <dbReference type="ChEBI" id="CHEBI:140395"/>
        <dbReference type="EC" id="2.7.7.48"/>
    </reaction>
</comment>
<evidence type="ECO:0000256" key="8">
    <source>
        <dbReference type="RuleBase" id="RU363098"/>
    </source>
</evidence>
<evidence type="ECO:0000256" key="2">
    <source>
        <dbReference type="ARBA" id="ARBA00022484"/>
    </source>
</evidence>